<dbReference type="EMBL" id="RJTM01000166">
    <property type="protein sequence ID" value="RNL75565.1"/>
    <property type="molecule type" value="Genomic_DNA"/>
</dbReference>
<evidence type="ECO:0008006" key="4">
    <source>
        <dbReference type="Google" id="ProtNLM"/>
    </source>
</evidence>
<dbReference type="OrthoDB" id="2781053at2"/>
<dbReference type="Proteomes" id="UP000267469">
    <property type="component" value="Unassembled WGS sequence"/>
</dbReference>
<reference evidence="2 3" key="1">
    <citation type="submission" date="2018-10" db="EMBL/GenBank/DDBJ databases">
        <title>Sinomicrobium pectinilyticum sp. nov., a pectinase-producing bacterium isolated from alkaline and saline soil, and emended description of the genus Sinomicrobium.</title>
        <authorList>
            <person name="Cheng B."/>
            <person name="Li C."/>
            <person name="Lai Q."/>
            <person name="Du M."/>
            <person name="Shao Z."/>
            <person name="Xu P."/>
            <person name="Yang C."/>
        </authorList>
    </citation>
    <scope>NUCLEOTIDE SEQUENCE [LARGE SCALE GENOMIC DNA]</scope>
    <source>
        <strain evidence="2 3">5DNS001</strain>
    </source>
</reference>
<dbReference type="RefSeq" id="WP_123218048.1">
    <property type="nucleotide sequence ID" value="NZ_RJTM01000166.1"/>
</dbReference>
<evidence type="ECO:0000313" key="2">
    <source>
        <dbReference type="EMBL" id="RNL75565.1"/>
    </source>
</evidence>
<gene>
    <name evidence="2" type="ORF">ED312_21355</name>
</gene>
<accession>A0A3N0DIS4</accession>
<keyword evidence="1" id="KW-0732">Signal</keyword>
<dbReference type="AlphaFoldDB" id="A0A3N0DIS4"/>
<proteinExistence type="predicted"/>
<dbReference type="PROSITE" id="PS51257">
    <property type="entry name" value="PROKAR_LIPOPROTEIN"/>
    <property type="match status" value="1"/>
</dbReference>
<evidence type="ECO:0000313" key="3">
    <source>
        <dbReference type="Proteomes" id="UP000267469"/>
    </source>
</evidence>
<sequence length="234" mass="25957">MVSKFKCYAWLALGLLFFSGCSDDDNGNDRPEIIDFHFSNDAEAWSGDFADYPLGEEDFYELELGYAALPDPLDNSDGALRQTGNNHSDDLFMFIKRKITGLDPDREYRIYFDLRIASDAPEGSVGIGGSPAESVIIKAGAVKEEPKKKVNENDYYEMNIDKGNQSQPGEDMINLGNFSNETDADTYTIVQRSNTDPFTATSNADGELWLVIGTDSGFEGTTTIYYDSISVTFE</sequence>
<organism evidence="2 3">
    <name type="scientific">Sinomicrobium pectinilyticum</name>
    <dbReference type="NCBI Taxonomy" id="1084421"/>
    <lineage>
        <taxon>Bacteria</taxon>
        <taxon>Pseudomonadati</taxon>
        <taxon>Bacteroidota</taxon>
        <taxon>Flavobacteriia</taxon>
        <taxon>Flavobacteriales</taxon>
        <taxon>Flavobacteriaceae</taxon>
        <taxon>Sinomicrobium</taxon>
    </lineage>
</organism>
<feature type="signal peptide" evidence="1">
    <location>
        <begin position="1"/>
        <end position="24"/>
    </location>
</feature>
<evidence type="ECO:0000256" key="1">
    <source>
        <dbReference type="SAM" id="SignalP"/>
    </source>
</evidence>
<feature type="chain" id="PRO_5017937077" description="PEP-CTERM sorting domain-containing protein" evidence="1">
    <location>
        <begin position="25"/>
        <end position="234"/>
    </location>
</feature>
<comment type="caution">
    <text evidence="2">The sequence shown here is derived from an EMBL/GenBank/DDBJ whole genome shotgun (WGS) entry which is preliminary data.</text>
</comment>
<protein>
    <recommendedName>
        <fullName evidence="4">PEP-CTERM sorting domain-containing protein</fullName>
    </recommendedName>
</protein>
<name>A0A3N0DIS4_SINP1</name>
<keyword evidence="3" id="KW-1185">Reference proteome</keyword>